<evidence type="ECO:0000256" key="7">
    <source>
        <dbReference type="ARBA" id="ARBA00022490"/>
    </source>
</evidence>
<dbReference type="GO" id="GO:0000166">
    <property type="term" value="F:nucleotide binding"/>
    <property type="evidence" value="ECO:0007669"/>
    <property type="project" value="UniProtKB-KW"/>
</dbReference>
<dbReference type="EMBL" id="WNYA01000004">
    <property type="protein sequence ID" value="KAG8575349.1"/>
    <property type="molecule type" value="Genomic_DNA"/>
</dbReference>
<evidence type="ECO:0000256" key="4">
    <source>
        <dbReference type="ARBA" id="ARBA00006451"/>
    </source>
</evidence>
<dbReference type="GO" id="GO:0005085">
    <property type="term" value="F:guanyl-nucleotide exchange factor activity"/>
    <property type="evidence" value="ECO:0007669"/>
    <property type="project" value="UniProtKB-KW"/>
</dbReference>
<dbReference type="InterPro" id="IPR026506">
    <property type="entry name" value="GDPGP"/>
</dbReference>
<feature type="domain" description="GDPGP1-like N-terminal" evidence="14">
    <location>
        <begin position="76"/>
        <end position="255"/>
    </location>
</feature>
<evidence type="ECO:0000256" key="2">
    <source>
        <dbReference type="ARBA" id="ARBA00003049"/>
    </source>
</evidence>
<evidence type="ECO:0000259" key="13">
    <source>
        <dbReference type="Pfam" id="PF26216"/>
    </source>
</evidence>
<comment type="catalytic activity">
    <reaction evidence="1">
        <text>GDP-alpha-D-glucose + phosphate = alpha-D-glucose 1-phosphate + GDP + H(+)</text>
        <dbReference type="Rhea" id="RHEA:30387"/>
        <dbReference type="ChEBI" id="CHEBI:15378"/>
        <dbReference type="ChEBI" id="CHEBI:43474"/>
        <dbReference type="ChEBI" id="CHEBI:58189"/>
        <dbReference type="ChEBI" id="CHEBI:58601"/>
        <dbReference type="ChEBI" id="CHEBI:62230"/>
        <dbReference type="EC" id="2.7.7.78"/>
    </reaction>
</comment>
<comment type="function">
    <text evidence="2">Specific and highly efficient GDP-D-glucose phosphorylase regulating the levels of GDP-D-glucose in cells.</text>
</comment>
<dbReference type="Proteomes" id="UP000824782">
    <property type="component" value="Unassembled WGS sequence"/>
</dbReference>
<evidence type="ECO:0000256" key="8">
    <source>
        <dbReference type="ARBA" id="ARBA00022658"/>
    </source>
</evidence>
<comment type="caution">
    <text evidence="15">The sequence shown here is derived from an EMBL/GenBank/DDBJ whole genome shotgun (WGS) entry which is preliminary data.</text>
</comment>
<dbReference type="PANTHER" id="PTHR20884">
    <property type="entry name" value="GDP-D-GLUCOSE PHOSPHORYLASE 1"/>
    <property type="match status" value="1"/>
</dbReference>
<evidence type="ECO:0000259" key="14">
    <source>
        <dbReference type="Pfam" id="PF26217"/>
    </source>
</evidence>
<evidence type="ECO:0000313" key="15">
    <source>
        <dbReference type="EMBL" id="KAG8575349.1"/>
    </source>
</evidence>
<dbReference type="GO" id="GO:0016787">
    <property type="term" value="F:hydrolase activity"/>
    <property type="evidence" value="ECO:0007669"/>
    <property type="project" value="UniProtKB-KW"/>
</dbReference>
<dbReference type="GO" id="GO:0006006">
    <property type="term" value="P:glucose metabolic process"/>
    <property type="evidence" value="ECO:0007669"/>
    <property type="project" value="TreeGrafter"/>
</dbReference>
<comment type="subcellular location">
    <subcellularLocation>
        <location evidence="3">Cytoplasm</location>
    </subcellularLocation>
</comment>
<feature type="domain" description="GDPGP1-like C-terminal" evidence="13">
    <location>
        <begin position="276"/>
        <end position="412"/>
    </location>
</feature>
<dbReference type="GO" id="GO:0080048">
    <property type="term" value="F:GDP-D-glucose phosphorylase activity"/>
    <property type="evidence" value="ECO:0007669"/>
    <property type="project" value="UniProtKB-EC"/>
</dbReference>
<dbReference type="Pfam" id="PF26217">
    <property type="entry name" value="GDPGP1_N"/>
    <property type="match status" value="1"/>
</dbReference>
<protein>
    <recommendedName>
        <fullName evidence="6">GDP-D-glucose phosphorylase 1</fullName>
        <ecNumber evidence="5">2.7.7.78</ecNumber>
    </recommendedName>
</protein>
<reference evidence="15" key="1">
    <citation type="thesis" date="2020" institute="ProQuest LLC" country="789 East Eisenhower Parkway, Ann Arbor, MI, USA">
        <title>Comparative Genomics and Chromosome Evolution.</title>
        <authorList>
            <person name="Mudd A.B."/>
        </authorList>
    </citation>
    <scope>NUCLEOTIDE SEQUENCE</scope>
    <source>
        <strain evidence="15">237g6f4</strain>
        <tissue evidence="15">Blood</tissue>
    </source>
</reference>
<dbReference type="InterPro" id="IPR058865">
    <property type="entry name" value="GDPGP1_C"/>
</dbReference>
<keyword evidence="7" id="KW-0963">Cytoplasm</keyword>
<organism evidence="15 16">
    <name type="scientific">Engystomops pustulosus</name>
    <name type="common">Tungara frog</name>
    <name type="synonym">Physalaemus pustulosus</name>
    <dbReference type="NCBI Taxonomy" id="76066"/>
    <lineage>
        <taxon>Eukaryota</taxon>
        <taxon>Metazoa</taxon>
        <taxon>Chordata</taxon>
        <taxon>Craniata</taxon>
        <taxon>Vertebrata</taxon>
        <taxon>Euteleostomi</taxon>
        <taxon>Amphibia</taxon>
        <taxon>Batrachia</taxon>
        <taxon>Anura</taxon>
        <taxon>Neobatrachia</taxon>
        <taxon>Hyloidea</taxon>
        <taxon>Leptodactylidae</taxon>
        <taxon>Leiuperinae</taxon>
        <taxon>Engystomops</taxon>
    </lineage>
</organism>
<keyword evidence="8" id="KW-0344">Guanine-nucleotide releasing factor</keyword>
<evidence type="ECO:0000256" key="11">
    <source>
        <dbReference type="ARBA" id="ARBA00022741"/>
    </source>
</evidence>
<dbReference type="InterPro" id="IPR058866">
    <property type="entry name" value="GDPGP1_N"/>
</dbReference>
<evidence type="ECO:0000313" key="16">
    <source>
        <dbReference type="Proteomes" id="UP000824782"/>
    </source>
</evidence>
<evidence type="ECO:0000256" key="6">
    <source>
        <dbReference type="ARBA" id="ARBA00018857"/>
    </source>
</evidence>
<keyword evidence="9" id="KW-0808">Transferase</keyword>
<accession>A0AAV7BRU9</accession>
<sequence>MWRMRPYHLQEGGAGSTYVLEYVDIGDGNMELQHSAGFSGAIMEEYRYSEEDFILPGITWQTRREYAEDKRFLSDFDRALQSRWVGKMEKGLFRYPLWSLQTKILPGSVNYVAQLNVKRGIERRKPQDIKSIQQQYNPRQFNFNKIKPEEVVFQMVRSPAEKVSNGAEIHRSPNHTPALPSSSHNHPLVVINVSPLEFGHVLFIPDPSLCLAQILTSDLVQLGLESLLLSGHPGFRVGFNSLGGFASVNHLHLHGFYLDEELLIESAESKLLCPDIHFHLLHHFPAPGFFFYTDGKDLMSVSRRICRVTDYLVQRDIAHNVFMTRGNNPENRGCLESREGIRVFIWARQSCFGAKEESAFNVALCELAGHLPVKNEEDFSTLTEDSVISIVRSHLLSDEEFNVLSQELVEHLTK</sequence>
<dbReference type="AlphaFoldDB" id="A0AAV7BRU9"/>
<evidence type="ECO:0000256" key="9">
    <source>
        <dbReference type="ARBA" id="ARBA00022679"/>
    </source>
</evidence>
<keyword evidence="12" id="KW-0378">Hydrolase</keyword>
<keyword evidence="16" id="KW-1185">Reference proteome</keyword>
<dbReference type="GO" id="GO:0005737">
    <property type="term" value="C:cytoplasm"/>
    <property type="evidence" value="ECO:0007669"/>
    <property type="project" value="UniProtKB-SubCell"/>
</dbReference>
<evidence type="ECO:0000256" key="12">
    <source>
        <dbReference type="ARBA" id="ARBA00022801"/>
    </source>
</evidence>
<comment type="similarity">
    <text evidence="4">Belongs to the GDPGP1 family.</text>
</comment>
<keyword evidence="11" id="KW-0547">Nucleotide-binding</keyword>
<evidence type="ECO:0000256" key="10">
    <source>
        <dbReference type="ARBA" id="ARBA00022695"/>
    </source>
</evidence>
<evidence type="ECO:0000256" key="3">
    <source>
        <dbReference type="ARBA" id="ARBA00004496"/>
    </source>
</evidence>
<proteinExistence type="inferred from homology"/>
<evidence type="ECO:0000256" key="5">
    <source>
        <dbReference type="ARBA" id="ARBA00012507"/>
    </source>
</evidence>
<dbReference type="Pfam" id="PF26216">
    <property type="entry name" value="GDPGP1_C"/>
    <property type="match status" value="1"/>
</dbReference>
<name>A0AAV7BRU9_ENGPU</name>
<dbReference type="EC" id="2.7.7.78" evidence="5"/>
<evidence type="ECO:0000256" key="1">
    <source>
        <dbReference type="ARBA" id="ARBA00000063"/>
    </source>
</evidence>
<dbReference type="PANTHER" id="PTHR20884:SF8">
    <property type="entry name" value="GDP-D-GLUCOSE PHOSPHORYLASE 1"/>
    <property type="match status" value="1"/>
</dbReference>
<keyword evidence="10" id="KW-0548">Nucleotidyltransferase</keyword>
<gene>
    <name evidence="15" type="ORF">GDO81_009533</name>
</gene>